<feature type="region of interest" description="Disordered" evidence="1">
    <location>
        <begin position="1"/>
        <end position="26"/>
    </location>
</feature>
<sequence length="85" mass="9162">MGAMLKNPPESMPHHLRQRLNEHARSRWPQLTRVDVRFRAGFADVAGTLPSGQSLPLGRLRFAGSCTPGASPSTSPSDGHQDAST</sequence>
<dbReference type="RefSeq" id="WP_108146686.1">
    <property type="nucleotide sequence ID" value="NZ_CP026304.1"/>
</dbReference>
<proteinExistence type="predicted"/>
<dbReference type="KEGG" id="slk:SLUN_00645"/>
<dbReference type="EMBL" id="CP026304">
    <property type="protein sequence ID" value="AVZ70991.1"/>
    <property type="molecule type" value="Genomic_DNA"/>
</dbReference>
<name>A0A2R4SVU1_9ACTN</name>
<dbReference type="OrthoDB" id="5419957at2"/>
<dbReference type="GeneID" id="55653803"/>
<accession>A0A2R4SVU1</accession>
<feature type="compositionally biased region" description="Polar residues" evidence="1">
    <location>
        <begin position="68"/>
        <end position="85"/>
    </location>
</feature>
<gene>
    <name evidence="2" type="ORF">SLUN_00645</name>
</gene>
<keyword evidence="3" id="KW-1185">Reference proteome</keyword>
<organism evidence="2 3">
    <name type="scientific">Streptomyces lunaelactis</name>
    <dbReference type="NCBI Taxonomy" id="1535768"/>
    <lineage>
        <taxon>Bacteria</taxon>
        <taxon>Bacillati</taxon>
        <taxon>Actinomycetota</taxon>
        <taxon>Actinomycetes</taxon>
        <taxon>Kitasatosporales</taxon>
        <taxon>Streptomycetaceae</taxon>
        <taxon>Streptomyces</taxon>
    </lineage>
</organism>
<feature type="region of interest" description="Disordered" evidence="1">
    <location>
        <begin position="63"/>
        <end position="85"/>
    </location>
</feature>
<protein>
    <submittedName>
        <fullName evidence="2">Uncharacterized protein</fullName>
    </submittedName>
</protein>
<dbReference type="AlphaFoldDB" id="A0A2R4SVU1"/>
<reference evidence="2 3" key="1">
    <citation type="submission" date="2018-01" db="EMBL/GenBank/DDBJ databases">
        <title>Complete genome sequence of Streptomyces lunaelactis MM109T, a Ferroverdin A producer isolated from cave moonmilk deposits.</title>
        <authorList>
            <person name="Naome A."/>
            <person name="Martinet L."/>
            <person name="Maciejewska M."/>
            <person name="Anderssen S."/>
            <person name="Adam D."/>
            <person name="Tenconi E."/>
            <person name="Deflandre B."/>
            <person name="Arguelles-Arias A."/>
            <person name="Calusinska M."/>
            <person name="Copieters W."/>
            <person name="Karim L."/>
            <person name="Hanikenne M."/>
            <person name="Baurain D."/>
            <person name="van Wezel G."/>
            <person name="Smargiasso N."/>
            <person name="de Pauw E."/>
            <person name="Delfosse P."/>
            <person name="Rigali S."/>
        </authorList>
    </citation>
    <scope>NUCLEOTIDE SEQUENCE [LARGE SCALE GENOMIC DNA]</scope>
    <source>
        <strain evidence="2 3">MM109</strain>
    </source>
</reference>
<evidence type="ECO:0000256" key="1">
    <source>
        <dbReference type="SAM" id="MobiDB-lite"/>
    </source>
</evidence>
<evidence type="ECO:0000313" key="2">
    <source>
        <dbReference type="EMBL" id="AVZ70991.1"/>
    </source>
</evidence>
<evidence type="ECO:0000313" key="3">
    <source>
        <dbReference type="Proteomes" id="UP000244201"/>
    </source>
</evidence>
<dbReference type="Proteomes" id="UP000244201">
    <property type="component" value="Chromosome"/>
</dbReference>